<sequence length="451" mass="48031">MGTLAATQFATPEIGSGPMQRTEQIWTTSLAIADTCFVLLVTFAGVLLMTGQTFAGETSPSQVVPRLVLAFIAMNTSLIWIGYGIRLANGLASAILMNGTDRIDPDQAGAALAGGIEASINTGGAFYTIVSLIVVVLAAILLFQYVTRLAITMVLIALAPIALMFHVLPLTDGLARLWWRGISGTLAIQVCQSFVFITALQLLLSQESDSEQFFVGLPTNQAELVDLLLIIALLFILIRIPRWVARTVWQSTQSRTLRQLVKTLVLYKAVGAVTRATRRATHGGKGPRPSTRNAGAGRPRPGPGPGGRGHGRGGPQGSPNGGPNGGPGPQPDRAGAQGGRSGERHSPDHQNRARHAAIPPPRNGQHTAERTGTGAPHRPGHDAASQAIPRPRPSGLSGPGRPTGDGRPRPPVPPHQPARPNRRTGNPHRPAPRTFVRLDPPQQRRHARRHR</sequence>
<evidence type="ECO:0008006" key="5">
    <source>
        <dbReference type="Google" id="ProtNLM"/>
    </source>
</evidence>
<evidence type="ECO:0000256" key="1">
    <source>
        <dbReference type="SAM" id="MobiDB-lite"/>
    </source>
</evidence>
<dbReference type="Proteomes" id="UP000274601">
    <property type="component" value="Unassembled WGS sequence"/>
</dbReference>
<keyword evidence="2" id="KW-1133">Transmembrane helix</keyword>
<feature type="compositionally biased region" description="Basic and acidic residues" evidence="1">
    <location>
        <begin position="341"/>
        <end position="351"/>
    </location>
</feature>
<dbReference type="InterPro" id="IPR045782">
    <property type="entry name" value="TrbL_3"/>
</dbReference>
<feature type="region of interest" description="Disordered" evidence="1">
    <location>
        <begin position="276"/>
        <end position="451"/>
    </location>
</feature>
<feature type="transmembrane region" description="Helical" evidence="2">
    <location>
        <begin position="124"/>
        <end position="143"/>
    </location>
</feature>
<feature type="transmembrane region" description="Helical" evidence="2">
    <location>
        <begin position="68"/>
        <end position="88"/>
    </location>
</feature>
<dbReference type="AlphaFoldDB" id="A0A495QA69"/>
<feature type="compositionally biased region" description="Gly residues" evidence="1">
    <location>
        <begin position="305"/>
        <end position="327"/>
    </location>
</feature>
<evidence type="ECO:0000313" key="3">
    <source>
        <dbReference type="EMBL" id="RKS68307.1"/>
    </source>
</evidence>
<name>A0A495QA69_9ACTN</name>
<keyword evidence="2" id="KW-0812">Transmembrane</keyword>
<feature type="transmembrane region" description="Helical" evidence="2">
    <location>
        <begin position="25"/>
        <end position="48"/>
    </location>
</feature>
<evidence type="ECO:0000256" key="2">
    <source>
        <dbReference type="SAM" id="Phobius"/>
    </source>
</evidence>
<protein>
    <recommendedName>
        <fullName evidence="5">TrbL/VirB6 plasmid conjugal transfer protein</fullName>
    </recommendedName>
</protein>
<reference evidence="3 4" key="1">
    <citation type="submission" date="2018-10" db="EMBL/GenBank/DDBJ databases">
        <title>Genomic Encyclopedia of Archaeal and Bacterial Type Strains, Phase II (KMG-II): from individual species to whole genera.</title>
        <authorList>
            <person name="Goeker M."/>
        </authorList>
    </citation>
    <scope>NUCLEOTIDE SEQUENCE [LARGE SCALE GENOMIC DNA]</scope>
    <source>
        <strain evidence="3 4">DSM 43383</strain>
    </source>
</reference>
<dbReference type="Pfam" id="PF19590">
    <property type="entry name" value="TrbL_3"/>
    <property type="match status" value="1"/>
</dbReference>
<keyword evidence="4" id="KW-1185">Reference proteome</keyword>
<keyword evidence="2" id="KW-0472">Membrane</keyword>
<feature type="transmembrane region" description="Helical" evidence="2">
    <location>
        <begin position="182"/>
        <end position="204"/>
    </location>
</feature>
<proteinExistence type="predicted"/>
<comment type="caution">
    <text evidence="3">The sequence shown here is derived from an EMBL/GenBank/DDBJ whole genome shotgun (WGS) entry which is preliminary data.</text>
</comment>
<accession>A0A495QA69</accession>
<organism evidence="3 4">
    <name type="scientific">Actinomadura pelletieri DSM 43383</name>
    <dbReference type="NCBI Taxonomy" id="1120940"/>
    <lineage>
        <taxon>Bacteria</taxon>
        <taxon>Bacillati</taxon>
        <taxon>Actinomycetota</taxon>
        <taxon>Actinomycetes</taxon>
        <taxon>Streptosporangiales</taxon>
        <taxon>Thermomonosporaceae</taxon>
        <taxon>Actinomadura</taxon>
    </lineage>
</organism>
<evidence type="ECO:0000313" key="4">
    <source>
        <dbReference type="Proteomes" id="UP000274601"/>
    </source>
</evidence>
<gene>
    <name evidence="3" type="ORF">BZB76_6569</name>
</gene>
<feature type="transmembrane region" description="Helical" evidence="2">
    <location>
        <begin position="224"/>
        <end position="245"/>
    </location>
</feature>
<dbReference type="EMBL" id="RBWU01000008">
    <property type="protein sequence ID" value="RKS68307.1"/>
    <property type="molecule type" value="Genomic_DNA"/>
</dbReference>
<feature type="transmembrane region" description="Helical" evidence="2">
    <location>
        <begin position="149"/>
        <end position="170"/>
    </location>
</feature>